<comment type="caution">
    <text evidence="1">The sequence shown here is derived from an EMBL/GenBank/DDBJ whole genome shotgun (WGS) entry which is preliminary data.</text>
</comment>
<dbReference type="AlphaFoldDB" id="A0AAV4NNZ9"/>
<evidence type="ECO:0000313" key="2">
    <source>
        <dbReference type="Proteomes" id="UP001054945"/>
    </source>
</evidence>
<reference evidence="1 2" key="1">
    <citation type="submission" date="2021-06" db="EMBL/GenBank/DDBJ databases">
        <title>Caerostris extrusa draft genome.</title>
        <authorList>
            <person name="Kono N."/>
            <person name="Arakawa K."/>
        </authorList>
    </citation>
    <scope>NUCLEOTIDE SEQUENCE [LARGE SCALE GENOMIC DNA]</scope>
</reference>
<sequence length="154" mass="17989">MHLRTKCSLIPFCSIPPLRRKKSAKHHFPERFRTLPKSPPPSVLSSAHHKLRSHLSKIKHSLEGNSWRFLELQSLVLPIPDQVRNSETRPRVSHKFINVTPYSWLLMATHGFSAQVGNPFARLSTLYCYGTDGMLWGFWVKSVTLHFRYNYHFH</sequence>
<proteinExistence type="predicted"/>
<name>A0AAV4NNZ9_CAEEX</name>
<organism evidence="1 2">
    <name type="scientific">Caerostris extrusa</name>
    <name type="common">Bark spider</name>
    <name type="synonym">Caerostris bankana</name>
    <dbReference type="NCBI Taxonomy" id="172846"/>
    <lineage>
        <taxon>Eukaryota</taxon>
        <taxon>Metazoa</taxon>
        <taxon>Ecdysozoa</taxon>
        <taxon>Arthropoda</taxon>
        <taxon>Chelicerata</taxon>
        <taxon>Arachnida</taxon>
        <taxon>Araneae</taxon>
        <taxon>Araneomorphae</taxon>
        <taxon>Entelegynae</taxon>
        <taxon>Araneoidea</taxon>
        <taxon>Araneidae</taxon>
        <taxon>Caerostris</taxon>
    </lineage>
</organism>
<dbReference type="Proteomes" id="UP001054945">
    <property type="component" value="Unassembled WGS sequence"/>
</dbReference>
<evidence type="ECO:0000313" key="1">
    <source>
        <dbReference type="EMBL" id="GIX86413.1"/>
    </source>
</evidence>
<accession>A0AAV4NNZ9</accession>
<keyword evidence="2" id="KW-1185">Reference proteome</keyword>
<gene>
    <name evidence="1" type="ORF">CEXT_443121</name>
</gene>
<protein>
    <submittedName>
        <fullName evidence="1">Uncharacterized protein</fullName>
    </submittedName>
</protein>
<dbReference type="EMBL" id="BPLR01003585">
    <property type="protein sequence ID" value="GIX86413.1"/>
    <property type="molecule type" value="Genomic_DNA"/>
</dbReference>